<evidence type="ECO:0000256" key="5">
    <source>
        <dbReference type="PIRNR" id="PIRNR038800"/>
    </source>
</evidence>
<dbReference type="EC" id="3.7.1.3" evidence="4 5"/>
<dbReference type="Pfam" id="PF22580">
    <property type="entry name" value="KYNU_C"/>
    <property type="match status" value="1"/>
</dbReference>
<dbReference type="Proteomes" id="UP000051497">
    <property type="component" value="Unassembled WGS sequence"/>
</dbReference>
<dbReference type="PANTHER" id="PTHR14084">
    <property type="entry name" value="KYNURENINASE"/>
    <property type="match status" value="1"/>
</dbReference>
<dbReference type="GO" id="GO:0030429">
    <property type="term" value="F:kynureninase activity"/>
    <property type="evidence" value="ECO:0007669"/>
    <property type="project" value="UniProtKB-UniRule"/>
</dbReference>
<evidence type="ECO:0000256" key="1">
    <source>
        <dbReference type="ARBA" id="ARBA00022642"/>
    </source>
</evidence>
<comment type="cofactor">
    <cofactor evidence="5">
        <name>pyridoxal 5'-phosphate</name>
        <dbReference type="ChEBI" id="CHEBI:597326"/>
    </cofactor>
</comment>
<dbReference type="InterPro" id="IPR015421">
    <property type="entry name" value="PyrdxlP-dep_Trfase_major"/>
</dbReference>
<gene>
    <name evidence="6" type="primary">kynU</name>
    <name evidence="7" type="ORF">HT99x_002230</name>
    <name evidence="6" type="ORF">HT99x_02363</name>
</gene>
<dbReference type="InterPro" id="IPR015422">
    <property type="entry name" value="PyrdxlP-dep_Trfase_small"/>
</dbReference>
<name>A0A0Q9YVG1_9GAMM</name>
<organism evidence="6">
    <name type="scientific">Candidatus Berkiella aquae</name>
    <dbReference type="NCBI Taxonomy" id="295108"/>
    <lineage>
        <taxon>Bacteria</taxon>
        <taxon>Pseudomonadati</taxon>
        <taxon>Pseudomonadota</taxon>
        <taxon>Gammaproteobacteria</taxon>
        <taxon>Candidatus Berkiellales</taxon>
        <taxon>Candidatus Berkiellaceae</taxon>
        <taxon>Candidatus Berkiella</taxon>
    </lineage>
</organism>
<comment type="subunit">
    <text evidence="5">Homodimer.</text>
</comment>
<keyword evidence="2 5" id="KW-0378">Hydrolase</keyword>
<reference evidence="7" key="2">
    <citation type="journal article" date="2016" name="Genome Announc.">
        <title>Draft Genome Sequences of Two Novel Amoeba-Resistant Intranuclear Bacteria, 'Candidatus Berkiella cookevillensis' and 'Candidatus Berkiella aquae'.</title>
        <authorList>
            <person name="Mehari Y.T."/>
            <person name="Arivett B.A."/>
            <person name="Farone A.L."/>
            <person name="Gunderson J.H."/>
            <person name="Farone M.B."/>
        </authorList>
    </citation>
    <scope>NUCLEOTIDE SEQUENCE</scope>
    <source>
        <strain evidence="7">HT99</strain>
    </source>
</reference>
<dbReference type="SUPFAM" id="SSF53383">
    <property type="entry name" value="PLP-dependent transferases"/>
    <property type="match status" value="1"/>
</dbReference>
<dbReference type="UniPathway" id="UPA00253">
    <property type="reaction ID" value="UER00329"/>
</dbReference>
<accession>A0A0Q9YVG1</accession>
<comment type="caution">
    <text evidence="6">The sequence shown here is derived from an EMBL/GenBank/DDBJ whole genome shotgun (WGS) entry which is preliminary data.</text>
</comment>
<sequence length="391" mass="43059">MKNRTLFAIPDKQIYLCGHSLGPVCHAAKETLNEGLQSWSHELVGGWNKSAWIHLPQKLGKSIAPLIGAQPEEVIVADSTSINLLKCLLTALALNSQRKVILTEHDNFPTDHYIAQSITAIDPTIQVKTVANNELVAMLDETIAVLMLTQVNYRTSQKHDIASLTQKAHALGILVVWDLSHSVGAMSLACADDHVDFAVGCTYKYLNGGPGAPGFIYATKRHHERMVPMIKGWMGHKLPFAFAPDFEPAEGIKAFLTGTPAIMSLKALEGALTCFDAVDLSSLQEKSVKLSQQLIDKIQQALPMLHLVSPQAASVRGSHVAYAHPQAYAITQALISRGVIVDYREPGLIRMGISPLYIDELDIDRVVQTLIEIFESRLYQREVFQKRLLVT</sequence>
<dbReference type="EMBL" id="LKAJ01000010">
    <property type="protein sequence ID" value="KRG20631.1"/>
    <property type="molecule type" value="Genomic_DNA"/>
</dbReference>
<comment type="similarity">
    <text evidence="5">Belongs to the kynureninase family.</text>
</comment>
<evidence type="ECO:0000313" key="6">
    <source>
        <dbReference type="EMBL" id="KRG20631.1"/>
    </source>
</evidence>
<evidence type="ECO:0000256" key="3">
    <source>
        <dbReference type="ARBA" id="ARBA00022898"/>
    </source>
</evidence>
<evidence type="ECO:0000256" key="4">
    <source>
        <dbReference type="NCBIfam" id="TIGR01814"/>
    </source>
</evidence>
<comment type="catalytic activity">
    <reaction evidence="5">
        <text>3-hydroxy-L-kynurenine + H2O = 3-hydroxyanthranilate + L-alanine + H(+)</text>
        <dbReference type="Rhea" id="RHEA:25143"/>
        <dbReference type="ChEBI" id="CHEBI:15377"/>
        <dbReference type="ChEBI" id="CHEBI:15378"/>
        <dbReference type="ChEBI" id="CHEBI:36559"/>
        <dbReference type="ChEBI" id="CHEBI:57972"/>
        <dbReference type="ChEBI" id="CHEBI:58125"/>
        <dbReference type="EC" id="3.7.1.3"/>
    </reaction>
</comment>
<dbReference type="GO" id="GO:0097053">
    <property type="term" value="P:L-kynurenine catabolic process"/>
    <property type="evidence" value="ECO:0007669"/>
    <property type="project" value="UniProtKB-UniPathway"/>
</dbReference>
<proteinExistence type="inferred from homology"/>
<dbReference type="Gene3D" id="3.40.640.10">
    <property type="entry name" value="Type I PLP-dependent aspartate aminotransferase-like (Major domain)"/>
    <property type="match status" value="1"/>
</dbReference>
<evidence type="ECO:0000313" key="7">
    <source>
        <dbReference type="EMBL" id="MCS5710240.1"/>
    </source>
</evidence>
<reference evidence="7" key="3">
    <citation type="submission" date="2021-06" db="EMBL/GenBank/DDBJ databases">
        <title>Genomic Description and Analysis of Intracellular Bacteria, Candidatus Berkiella cookevillensis and Candidatus Berkiella aquae.</title>
        <authorList>
            <person name="Kidane D.T."/>
            <person name="Mehari Y.T."/>
            <person name="Rice F.C."/>
            <person name="Arivett B.A."/>
            <person name="Farone A.L."/>
            <person name="Berk S.G."/>
            <person name="Farone M.B."/>
        </authorList>
    </citation>
    <scope>NUCLEOTIDE SEQUENCE</scope>
    <source>
        <strain evidence="7">HT99</strain>
    </source>
</reference>
<dbReference type="UniPathway" id="UPA00334">
    <property type="reaction ID" value="UER00455"/>
</dbReference>
<comment type="pathway">
    <text evidence="5">Cofactor biosynthesis; NAD(+) biosynthesis; quinolinate from L-kynurenine: step 2/3.</text>
</comment>
<reference evidence="6" key="1">
    <citation type="submission" date="2015-09" db="EMBL/GenBank/DDBJ databases">
        <title>Draft Genome Sequences of Two Novel Amoeba-resistant Intranuclear Bacteria, Candidatus Berkiella cookevillensis and Candidatus Berkiella aquae.</title>
        <authorList>
            <person name="Mehari Y.T."/>
            <person name="Arivett B.A."/>
            <person name="Farone A.L."/>
            <person name="Gunderson J.H."/>
            <person name="Farone M.B."/>
        </authorList>
    </citation>
    <scope>NUCLEOTIDE SEQUENCE [LARGE SCALE GENOMIC DNA]</scope>
    <source>
        <strain evidence="6">HT99</strain>
    </source>
</reference>
<dbReference type="GO" id="GO:0009435">
    <property type="term" value="P:NAD+ biosynthetic process"/>
    <property type="evidence" value="ECO:0007669"/>
    <property type="project" value="UniProtKB-UniRule"/>
</dbReference>
<dbReference type="GO" id="GO:0030170">
    <property type="term" value="F:pyridoxal phosphate binding"/>
    <property type="evidence" value="ECO:0007669"/>
    <property type="project" value="UniProtKB-UniRule"/>
</dbReference>
<comment type="catalytic activity">
    <reaction evidence="5">
        <text>L-kynurenine + H2O = anthranilate + L-alanine + H(+)</text>
        <dbReference type="Rhea" id="RHEA:16813"/>
        <dbReference type="ChEBI" id="CHEBI:15377"/>
        <dbReference type="ChEBI" id="CHEBI:15378"/>
        <dbReference type="ChEBI" id="CHEBI:16567"/>
        <dbReference type="ChEBI" id="CHEBI:57959"/>
        <dbReference type="ChEBI" id="CHEBI:57972"/>
        <dbReference type="EC" id="3.7.1.3"/>
    </reaction>
</comment>
<dbReference type="InterPro" id="IPR015424">
    <property type="entry name" value="PyrdxlP-dep_Trfase"/>
</dbReference>
<dbReference type="PANTHER" id="PTHR14084:SF0">
    <property type="entry name" value="KYNURENINASE"/>
    <property type="match status" value="1"/>
</dbReference>
<dbReference type="AlphaFoldDB" id="A0A0Q9YVG1"/>
<dbReference type="GO" id="GO:0019441">
    <property type="term" value="P:L-tryptophan catabolic process to kynurenine"/>
    <property type="evidence" value="ECO:0007669"/>
    <property type="project" value="TreeGrafter"/>
</dbReference>
<keyword evidence="8" id="KW-1185">Reference proteome</keyword>
<evidence type="ECO:0000256" key="2">
    <source>
        <dbReference type="ARBA" id="ARBA00022801"/>
    </source>
</evidence>
<dbReference type="InterPro" id="IPR010111">
    <property type="entry name" value="Kynureninase"/>
</dbReference>
<keyword evidence="1 5" id="KW-0662">Pyridine nucleotide biosynthesis</keyword>
<comment type="function">
    <text evidence="5">Catalyzes the cleavage of L-kynurenine (L-Kyn) and L-3-hydroxykynurenine (L-3OHKyn) into anthranilic acid (AA) and 3-hydroxyanthranilic acid (3-OHAA), respectively.</text>
</comment>
<dbReference type="STRING" id="295108.HT99x_02363"/>
<comment type="pathway">
    <text evidence="5">Amino-acid degradation; L-kynurenine degradation; L-alanine and anthranilate from L-kynurenine: step 1/1.</text>
</comment>
<dbReference type="EMBL" id="LKAJ02000001">
    <property type="protein sequence ID" value="MCS5710240.1"/>
    <property type="molecule type" value="Genomic_DNA"/>
</dbReference>
<evidence type="ECO:0000313" key="8">
    <source>
        <dbReference type="Proteomes" id="UP000051497"/>
    </source>
</evidence>
<dbReference type="PIRSF" id="PIRSF038800">
    <property type="entry name" value="KYNU"/>
    <property type="match status" value="1"/>
</dbReference>
<protein>
    <recommendedName>
        <fullName evidence="4 5">Kynureninase</fullName>
        <ecNumber evidence="4 5">3.7.1.3</ecNumber>
    </recommendedName>
</protein>
<dbReference type="OrthoDB" id="9812626at2"/>
<keyword evidence="3 5" id="KW-0663">Pyridoxal phosphate</keyword>
<dbReference type="RefSeq" id="WP_075066977.1">
    <property type="nucleotide sequence ID" value="NZ_LKAJ02000001.1"/>
</dbReference>
<dbReference type="Gene3D" id="3.90.1150.10">
    <property type="entry name" value="Aspartate Aminotransferase, domain 1"/>
    <property type="match status" value="1"/>
</dbReference>
<dbReference type="PATRIC" id="fig|1590043.3.peg.2412"/>
<dbReference type="GO" id="GO:0005737">
    <property type="term" value="C:cytoplasm"/>
    <property type="evidence" value="ECO:0007669"/>
    <property type="project" value="UniProtKB-UniRule"/>
</dbReference>
<dbReference type="NCBIfam" id="TIGR01814">
    <property type="entry name" value="kynureninase"/>
    <property type="match status" value="1"/>
</dbReference>
<dbReference type="GO" id="GO:0043420">
    <property type="term" value="P:anthranilate metabolic process"/>
    <property type="evidence" value="ECO:0007669"/>
    <property type="project" value="TreeGrafter"/>
</dbReference>